<dbReference type="InterPro" id="IPR001881">
    <property type="entry name" value="EGF-like_Ca-bd_dom"/>
</dbReference>
<feature type="domain" description="Cadherin" evidence="32">
    <location>
        <begin position="262"/>
        <end position="369"/>
    </location>
</feature>
<comment type="similarity">
    <text evidence="3">Belongs to the G-protein coupled receptor 2 family. LN-TM7 subfamily.</text>
</comment>
<dbReference type="FunFam" id="2.60.40.60:FF:000029">
    <property type="entry name" value="Cadherin EGF LAG seven-pass G-type receptor 3"/>
    <property type="match status" value="1"/>
</dbReference>
<dbReference type="FunFam" id="2.60.220.50:FF:000005">
    <property type="entry name" value="Cadherin EGF LAG seven-pass G-type receptor 2"/>
    <property type="match status" value="1"/>
</dbReference>
<dbReference type="PROSITE" id="PS50027">
    <property type="entry name" value="EGF_LAM_2"/>
    <property type="match status" value="1"/>
</dbReference>
<keyword evidence="13 25" id="KW-0472">Membrane</keyword>
<protein>
    <recommendedName>
        <fullName evidence="20">Cadherin EGF LAG seven-pass G-type receptor 1</fullName>
    </recommendedName>
</protein>
<evidence type="ECO:0000256" key="10">
    <source>
        <dbReference type="ARBA" id="ARBA00022837"/>
    </source>
</evidence>
<keyword evidence="16" id="KW-0325">Glycoprotein</keyword>
<dbReference type="Pfam" id="PF02210">
    <property type="entry name" value="Laminin_G_2"/>
    <property type="match status" value="2"/>
</dbReference>
<keyword evidence="19 23" id="KW-0424">Laminin EGF-like domain</keyword>
<feature type="domain" description="EGF-like" evidence="27">
    <location>
        <begin position="1305"/>
        <end position="1363"/>
    </location>
</feature>
<dbReference type="SUPFAM" id="SSF81321">
    <property type="entry name" value="Family A G protein-coupled receptor-like"/>
    <property type="match status" value="1"/>
</dbReference>
<dbReference type="PROSITE" id="PS50261">
    <property type="entry name" value="G_PROTEIN_RECEP_F2_4"/>
    <property type="match status" value="1"/>
</dbReference>
<feature type="domain" description="EGF-like" evidence="27">
    <location>
        <begin position="1365"/>
        <end position="1401"/>
    </location>
</feature>
<evidence type="ECO:0000256" key="23">
    <source>
        <dbReference type="PROSITE-ProRule" id="PRU00460"/>
    </source>
</evidence>
<dbReference type="SUPFAM" id="SSF49899">
    <property type="entry name" value="Concanavalin A-like lectins/glucanases"/>
    <property type="match status" value="2"/>
</dbReference>
<feature type="disulfide bond" evidence="22">
    <location>
        <begin position="1636"/>
        <end position="1645"/>
    </location>
</feature>
<dbReference type="InterPro" id="IPR000742">
    <property type="entry name" value="EGF"/>
</dbReference>
<dbReference type="CDD" id="cd00054">
    <property type="entry name" value="EGF_CA"/>
    <property type="match status" value="4"/>
</dbReference>
<feature type="compositionally biased region" description="Basic and acidic residues" evidence="24">
    <location>
        <begin position="2881"/>
        <end position="2892"/>
    </location>
</feature>
<feature type="transmembrane region" description="Helical" evidence="25">
    <location>
        <begin position="2556"/>
        <end position="2578"/>
    </location>
</feature>
<keyword evidence="14 22" id="KW-1015">Disulfide bond</keyword>
<dbReference type="Gene3D" id="2.170.300.10">
    <property type="entry name" value="Tie2 ligand-binding domain superfamily"/>
    <property type="match status" value="1"/>
</dbReference>
<dbReference type="GO" id="GO:0007156">
    <property type="term" value="P:homophilic cell adhesion via plasma membrane adhesion molecules"/>
    <property type="evidence" value="ECO:0007669"/>
    <property type="project" value="InterPro"/>
</dbReference>
<evidence type="ECO:0000256" key="2">
    <source>
        <dbReference type="ARBA" id="ARBA00004651"/>
    </source>
</evidence>
<evidence type="ECO:0000256" key="7">
    <source>
        <dbReference type="ARBA" id="ARBA00022692"/>
    </source>
</evidence>
<keyword evidence="8" id="KW-0732">Signal</keyword>
<dbReference type="SMART" id="SM00282">
    <property type="entry name" value="LamG"/>
    <property type="match status" value="2"/>
</dbReference>
<keyword evidence="15" id="KW-0675">Receptor</keyword>
<dbReference type="SUPFAM" id="SSF57196">
    <property type="entry name" value="EGF/Laminin"/>
    <property type="match status" value="3"/>
</dbReference>
<dbReference type="InterPro" id="IPR046338">
    <property type="entry name" value="GAIN_dom_sf"/>
</dbReference>
<keyword evidence="18" id="KW-0379">Hydroxylation</keyword>
<dbReference type="Pfam" id="PF00008">
    <property type="entry name" value="EGF"/>
    <property type="match status" value="3"/>
</dbReference>
<evidence type="ECO:0000259" key="31">
    <source>
        <dbReference type="PROSITE" id="PS50261"/>
    </source>
</evidence>
<dbReference type="GeneTree" id="ENSGT00940000159839"/>
<dbReference type="Pfam" id="PF00028">
    <property type="entry name" value="Cadherin"/>
    <property type="match status" value="8"/>
</dbReference>
<feature type="compositionally biased region" description="Basic and acidic residues" evidence="24">
    <location>
        <begin position="2778"/>
        <end position="2789"/>
    </location>
</feature>
<gene>
    <name evidence="33" type="primary">celsr1a</name>
</gene>
<dbReference type="InterPro" id="IPR015919">
    <property type="entry name" value="Cadherin-like_sf"/>
</dbReference>
<dbReference type="PROSITE" id="PS50221">
    <property type="entry name" value="GAIN_B"/>
    <property type="match status" value="1"/>
</dbReference>
<dbReference type="InterPro" id="IPR002049">
    <property type="entry name" value="LE_dom"/>
</dbReference>
<feature type="transmembrane region" description="Helical" evidence="25">
    <location>
        <begin position="2516"/>
        <end position="2536"/>
    </location>
</feature>
<dbReference type="Gene3D" id="2.10.25.10">
    <property type="entry name" value="Laminin"/>
    <property type="match status" value="4"/>
</dbReference>
<dbReference type="PANTHER" id="PTHR24026">
    <property type="entry name" value="FAT ATYPICAL CADHERIN-RELATED"/>
    <property type="match status" value="1"/>
</dbReference>
<dbReference type="PROSITE" id="PS01248">
    <property type="entry name" value="EGF_LAM_1"/>
    <property type="match status" value="1"/>
</dbReference>
<dbReference type="Gene3D" id="4.10.1240.10">
    <property type="entry name" value="GPCR, family 2, extracellular hormone receptor domain"/>
    <property type="match status" value="1"/>
</dbReference>
<evidence type="ECO:0000256" key="18">
    <source>
        <dbReference type="ARBA" id="ARBA00023278"/>
    </source>
</evidence>
<evidence type="ECO:0000256" key="11">
    <source>
        <dbReference type="ARBA" id="ARBA00022989"/>
    </source>
</evidence>
<feature type="transmembrane region" description="Helical" evidence="25">
    <location>
        <begin position="2449"/>
        <end position="2467"/>
    </location>
</feature>
<feature type="disulfide bond" evidence="23">
    <location>
        <begin position="1953"/>
        <end position="1965"/>
    </location>
</feature>
<dbReference type="PROSITE" id="PS50026">
    <property type="entry name" value="EGF_3"/>
    <property type="match status" value="5"/>
</dbReference>
<feature type="disulfide bond" evidence="22">
    <location>
        <begin position="1855"/>
        <end position="1864"/>
    </location>
</feature>
<comment type="function">
    <text evidence="1">Receptor that may have an important role in cell/cell signaling during nervous system formation.</text>
</comment>
<evidence type="ECO:0000259" key="32">
    <source>
        <dbReference type="PROSITE" id="PS50268"/>
    </source>
</evidence>
<dbReference type="SMART" id="SM00112">
    <property type="entry name" value="CA"/>
    <property type="match status" value="9"/>
</dbReference>
<keyword evidence="11 25" id="KW-1133">Transmembrane helix</keyword>
<evidence type="ECO:0000256" key="5">
    <source>
        <dbReference type="ARBA" id="ARBA00022475"/>
    </source>
</evidence>
<dbReference type="FunFam" id="2.10.25.10:FF:000089">
    <property type="entry name" value="Cadherin EGF LAG seven-pass G-type receptor 3"/>
    <property type="match status" value="1"/>
</dbReference>
<dbReference type="Gene3D" id="1.20.1070.10">
    <property type="entry name" value="Rhodopsin 7-helix transmembrane proteins"/>
    <property type="match status" value="1"/>
</dbReference>
<evidence type="ECO:0000259" key="27">
    <source>
        <dbReference type="PROSITE" id="PS50026"/>
    </source>
</evidence>
<keyword evidence="4" id="KW-0217">Developmental protein</keyword>
<feature type="domain" description="Cadherin" evidence="32">
    <location>
        <begin position="584"/>
        <end position="688"/>
    </location>
</feature>
<dbReference type="FunFam" id="2.60.40.60:FF:000023">
    <property type="entry name" value="Cadherin EGF LAG seven-pass G-type receptor 3"/>
    <property type="match status" value="2"/>
</dbReference>
<dbReference type="SMART" id="SM00179">
    <property type="entry name" value="EGF_CA"/>
    <property type="match status" value="4"/>
</dbReference>
<reference evidence="33" key="1">
    <citation type="submission" date="2023-05" db="EMBL/GenBank/DDBJ databases">
        <title>High-quality long-read genome of Scophthalmus maximus.</title>
        <authorList>
            <person name="Lien S."/>
            <person name="Martinez P."/>
        </authorList>
    </citation>
    <scope>NUCLEOTIDE SEQUENCE [LARGE SCALE GENOMIC DNA]</scope>
</reference>
<dbReference type="InterPro" id="IPR001791">
    <property type="entry name" value="Laminin_G"/>
</dbReference>
<feature type="domain" description="Cadherin" evidence="32">
    <location>
        <begin position="370"/>
        <end position="477"/>
    </location>
</feature>
<dbReference type="InterPro" id="IPR036445">
    <property type="entry name" value="GPCR_2_extracell_dom_sf"/>
</dbReference>
<feature type="domain" description="EGF-like" evidence="27">
    <location>
        <begin position="1405"/>
        <end position="1443"/>
    </location>
</feature>
<feature type="domain" description="Cadherin" evidence="32">
    <location>
        <begin position="1000"/>
        <end position="1101"/>
    </location>
</feature>
<dbReference type="FunFam" id="2.10.25.10:FF:000286">
    <property type="entry name" value="Cadherin EGF LAG seven-pass G-type receptor 3"/>
    <property type="match status" value="1"/>
</dbReference>
<evidence type="ECO:0000259" key="30">
    <source>
        <dbReference type="PROSITE" id="PS50227"/>
    </source>
</evidence>
<dbReference type="PROSITE" id="PS50025">
    <property type="entry name" value="LAM_G_DOMAIN"/>
    <property type="match status" value="2"/>
</dbReference>
<feature type="domain" description="G-protein coupled receptors family 2 profile 2" evidence="31">
    <location>
        <begin position="2412"/>
        <end position="2652"/>
    </location>
</feature>
<keyword evidence="17" id="KW-0807">Transducer</keyword>
<feature type="compositionally biased region" description="Basic and acidic residues" evidence="24">
    <location>
        <begin position="2839"/>
        <end position="2856"/>
    </location>
</feature>
<dbReference type="InterPro" id="IPR000203">
    <property type="entry name" value="GPS"/>
</dbReference>
<dbReference type="Pfam" id="PF01825">
    <property type="entry name" value="GPS"/>
    <property type="match status" value="1"/>
</dbReference>
<evidence type="ECO:0000256" key="21">
    <source>
        <dbReference type="PROSITE-ProRule" id="PRU00043"/>
    </source>
</evidence>
<feature type="transmembrane region" description="Helical" evidence="25">
    <location>
        <begin position="2599"/>
        <end position="2622"/>
    </location>
</feature>
<evidence type="ECO:0000256" key="17">
    <source>
        <dbReference type="ARBA" id="ARBA00023224"/>
    </source>
</evidence>
<feature type="domain" description="EGF-like" evidence="27">
    <location>
        <begin position="1610"/>
        <end position="1646"/>
    </location>
</feature>
<evidence type="ECO:0000256" key="8">
    <source>
        <dbReference type="ARBA" id="ARBA00022729"/>
    </source>
</evidence>
<keyword evidence="9" id="KW-0677">Repeat</keyword>
<dbReference type="InterPro" id="IPR001879">
    <property type="entry name" value="GPCR_2_extracellular_dom"/>
</dbReference>
<dbReference type="InterPro" id="IPR056286">
    <property type="entry name" value="Cadherin_CELSR1-3_9th"/>
</dbReference>
<dbReference type="GO" id="GO:0009653">
    <property type="term" value="P:anatomical structure morphogenesis"/>
    <property type="evidence" value="ECO:0007669"/>
    <property type="project" value="UniProtKB-ARBA"/>
</dbReference>
<dbReference type="Ensembl" id="ENSSMAT00000032025.2">
    <property type="protein sequence ID" value="ENSSMAP00000031637.2"/>
    <property type="gene ID" value="ENSSMAG00000019283.2"/>
</dbReference>
<evidence type="ECO:0000256" key="16">
    <source>
        <dbReference type="ARBA" id="ARBA00023180"/>
    </source>
</evidence>
<evidence type="ECO:0000256" key="19">
    <source>
        <dbReference type="ARBA" id="ARBA00023292"/>
    </source>
</evidence>
<dbReference type="FunFam" id="2.60.120.200:FF:000563">
    <property type="entry name" value="Novel protein similar to human EGF LAG seven-pass G-type receptor 1 cadherin (CELSR1)"/>
    <property type="match status" value="1"/>
</dbReference>
<evidence type="ECO:0000256" key="9">
    <source>
        <dbReference type="ARBA" id="ARBA00022737"/>
    </source>
</evidence>
<evidence type="ECO:0000256" key="15">
    <source>
        <dbReference type="ARBA" id="ARBA00023170"/>
    </source>
</evidence>
<dbReference type="PROSITE" id="PS01186">
    <property type="entry name" value="EGF_2"/>
    <property type="match status" value="2"/>
</dbReference>
<evidence type="ECO:0000259" key="29">
    <source>
        <dbReference type="PROSITE" id="PS50221"/>
    </source>
</evidence>
<feature type="disulfide bond" evidence="23">
    <location>
        <begin position="1974"/>
        <end position="1983"/>
    </location>
</feature>
<evidence type="ECO:0000256" key="12">
    <source>
        <dbReference type="ARBA" id="ARBA00023040"/>
    </source>
</evidence>
<dbReference type="PANTHER" id="PTHR24026:SF36">
    <property type="entry name" value="CADHERIN EGF LAG SEVEN-PASS G-TYPE RECEPTOR 1"/>
    <property type="match status" value="1"/>
</dbReference>
<dbReference type="Gene3D" id="2.60.40.60">
    <property type="entry name" value="Cadherins"/>
    <property type="match status" value="9"/>
</dbReference>
<feature type="disulfide bond" evidence="22">
    <location>
        <begin position="1353"/>
        <end position="1362"/>
    </location>
</feature>
<dbReference type="InterPro" id="IPR057244">
    <property type="entry name" value="GAIN_B"/>
</dbReference>
<feature type="transmembrane region" description="Helical" evidence="25">
    <location>
        <begin position="2628"/>
        <end position="2651"/>
    </location>
</feature>
<feature type="region of interest" description="Disordered" evidence="24">
    <location>
        <begin position="2245"/>
        <end position="2271"/>
    </location>
</feature>
<evidence type="ECO:0000256" key="25">
    <source>
        <dbReference type="SAM" id="Phobius"/>
    </source>
</evidence>
<dbReference type="CDD" id="cd00110">
    <property type="entry name" value="LamG"/>
    <property type="match status" value="2"/>
</dbReference>
<feature type="region of interest" description="Disordered" evidence="24">
    <location>
        <begin position="2710"/>
        <end position="2823"/>
    </location>
</feature>
<dbReference type="InterPro" id="IPR002126">
    <property type="entry name" value="Cadherin-like_dom"/>
</dbReference>
<dbReference type="FunFam" id="2.60.120.200:FF:000059">
    <property type="entry name" value="Cadherin EGF LAG seven-pass G-type receptor 1"/>
    <property type="match status" value="1"/>
</dbReference>
<feature type="disulfide bond" evidence="22">
    <location>
        <begin position="1391"/>
        <end position="1400"/>
    </location>
</feature>
<evidence type="ECO:0000256" key="6">
    <source>
        <dbReference type="ARBA" id="ARBA00022536"/>
    </source>
</evidence>
<dbReference type="Gene3D" id="2.60.120.200">
    <property type="match status" value="2"/>
</dbReference>
<dbReference type="Proteomes" id="UP000694558">
    <property type="component" value="Chromosome 2"/>
</dbReference>
<dbReference type="PROSITE" id="PS00022">
    <property type="entry name" value="EGF_1"/>
    <property type="match status" value="4"/>
</dbReference>
<feature type="compositionally biased region" description="Basic residues" evidence="24">
    <location>
        <begin position="2245"/>
        <end position="2254"/>
    </location>
</feature>
<dbReference type="InterPro" id="IPR013320">
    <property type="entry name" value="ConA-like_dom_sf"/>
</dbReference>
<dbReference type="FunFam" id="1.20.1070.10:FF:000123">
    <property type="entry name" value="cadherin EGF LAG seven-pass G-type receptor 1 isoform X2"/>
    <property type="match status" value="1"/>
</dbReference>
<feature type="transmembrane region" description="Helical" evidence="25">
    <location>
        <begin position="2473"/>
        <end position="2495"/>
    </location>
</feature>
<dbReference type="Pfam" id="PF00002">
    <property type="entry name" value="7tm_2"/>
    <property type="match status" value="1"/>
</dbReference>
<evidence type="ECO:0000256" key="3">
    <source>
        <dbReference type="ARBA" id="ARBA00010933"/>
    </source>
</evidence>
<dbReference type="InterPro" id="IPR017981">
    <property type="entry name" value="GPCR_2-like_7TM"/>
</dbReference>
<evidence type="ECO:0000259" key="26">
    <source>
        <dbReference type="PROSITE" id="PS50025"/>
    </source>
</evidence>
<dbReference type="CDD" id="cd00055">
    <property type="entry name" value="EGF_Lam"/>
    <property type="match status" value="1"/>
</dbReference>
<feature type="domain" description="G-protein coupled receptors family 2 profile 1" evidence="30">
    <location>
        <begin position="1985"/>
        <end position="2058"/>
    </location>
</feature>
<dbReference type="FunFam" id="2.10.25.10:FF:000011">
    <property type="entry name" value="Cadherin EGF LAG seven-pass G-type receptor"/>
    <property type="match status" value="1"/>
</dbReference>
<dbReference type="Pfam" id="PF16489">
    <property type="entry name" value="GAIN"/>
    <property type="match status" value="1"/>
</dbReference>
<dbReference type="FunFam" id="2.60.40.60:FF:000044">
    <property type="entry name" value="Cadherin, EGF LAG seven-pass G-type receptor 3"/>
    <property type="match status" value="1"/>
</dbReference>
<organism evidence="33 34">
    <name type="scientific">Scophthalmus maximus</name>
    <name type="common">Turbot</name>
    <name type="synonym">Psetta maxima</name>
    <dbReference type="NCBI Taxonomy" id="52904"/>
    <lineage>
        <taxon>Eukaryota</taxon>
        <taxon>Metazoa</taxon>
        <taxon>Chordata</taxon>
        <taxon>Craniata</taxon>
        <taxon>Vertebrata</taxon>
        <taxon>Euteleostomi</taxon>
        <taxon>Actinopterygii</taxon>
        <taxon>Neopterygii</taxon>
        <taxon>Teleostei</taxon>
        <taxon>Neoteleostei</taxon>
        <taxon>Acanthomorphata</taxon>
        <taxon>Carangaria</taxon>
        <taxon>Pleuronectiformes</taxon>
        <taxon>Pleuronectoidei</taxon>
        <taxon>Scophthalmidae</taxon>
        <taxon>Scophthalmus</taxon>
    </lineage>
</organism>
<feature type="domain" description="Cadherin" evidence="32">
    <location>
        <begin position="689"/>
        <end position="790"/>
    </location>
</feature>
<sequence>MRKRIKKRPPSAPRPLPVPLAGCLEMHLSETLRPGTLLANLSLGPGWTYKIDRTLSANFIQKLFQVGRQDGVVRLSHGGVQCAHTPRNPAPVYFRTGSSTSGDVVLTQFNVFVHGKDCSVKYKRRKATGKPDIHIKHLSELEATSCLPAGKLLLNVTELLPAFTRSVAFLDTECPGSDMVAVFRRGDLFLARDLCLEHRGQPEVNLHCALHSSPGGRLSALLSLTLVKAPEQHGSSSETVQIKSGRLSHRGKRQVNASPQFQLPNYQVSVPENEPAGTRVITLKATDPDDGEAGRLEYSMEALFDSRSNDFFYIDSQTGSITTTQPLDREVKDTHVFKVTVTDNGTPKRSATSYLTVTVSDTNDHSPVFEQTEYRVSIRENVEVGFEVMTIRATDGDAPSNANMIYKIVNAEGVNSVFEIDPRNGLVRIRERPDRETRSQYQLIVEANDQGKDPGPRSATATVNISVEDENDNYPQFSEKRYVVQVPENVAVNTKVIQVEATDKDEGNNAKVHYSIISGNVKGQFYIHSPTGVIDVINPLDYEMIREYNLRIKAQDGGRPPLINGTGMVVVQVVDVNDNAPMFVSTPFQATVLENVAIGYSVIHIQAIDGDSGENARLDYRLTDTTPGFPFTINNSTGWITVSEELDRETTDFYTFGVEARDHGVPVMSSSASVSITVLDVNDNVPTFTEKIYSLKINEDAVVGTSVLTVTAVDRDVNSVVTYQISSGNTRNRFAITSQSGGGLITLALPLDYKQERQYVLTVTASDGTRYDTAQVFINVTDANTHRPVFQSANYQVMLSEEKPVGSTVVVISATDEDTGENARITYVMEDNVPQFKIDPDTGAITTQMEIDYEDQASYTLAIIARDNGIPQKSDTTYVEIIILDANDNAPQFLRDMYQGTVFEDAPVYTSVLQISASDRDSGSNGRLSYTFQGGDDGEGDFFIEPYSGIIRTARKLDRENVPVYNLKAFAVDKGVPPLKAAVSIHVVVQDINDNAPVFEKDELFIDVSENSPVGSVVARITAADPDEGTNAQIMYQIVEGNIPEVFQLDIFNGDLTALTDLDYETKTEYVIVVQATSAPLVSRATVHIRLVDMNDNKPVLQDFEIIFNNYVTNKSNSFPSGIIGKVPAHDPDVSDKLRYKFESGNELRLLLLNEDTGDLRLSRDLDNDRPLEAPMTISVSDGLHRVEALCTLRVNIITDDMLTNSITVRLENMSQERFLSPLLSLFLEGVAAVLSTKRESVFVFNIQNDTDVQGAILNVTFSAMQPGGAPGKGTFFPSEELQEQIYLNRTLLRLISSQEVLPFDDNICLREPCENYMKCVSVLKFDSSPPFIASETVLFRPIHPINGLRCRCPLGFTGDYCETEIDLCYTGPCKNNGRCRSREGGYTCECLEDFTGEHCELNASSGRCVPGVCKNGGKCVNRLAGGFMCQCPQGEYEKPYCEMTTRSFPGQSFITFRGLRQRFHFTVSFTKTTVSPYIPGGVSDGQWHSVQLHYYNKPNIGRLGIPHGPSGEKVAVVAVDDCDISMAIRFGKQIGNYSCAAQGTQTGQKKSLDLTGPLLLGGVPNLPEDFPVRNRDFVGCMRNLSIDNKPIDMASYIANNGTTEGCPAKKNFCTNDVCQNGGVCVSKWNTYSCDCPTGYGGKNCEQVMPSPQFFDGQALVSWTDPDITVAVPWYIGLMFRTRQPAGTLIQATVGPSSTINLMQHVRMEVLLRQHLVASLSFPQVRVNDGEWHHLLVELRSIKDGKDIKYMATVSLDYNMYQSVEIGNELPGLKLQTLHVGGLPGEGNHVNKGFVGCIQGVRMGETSTNLANVNMARGLKIRVEDGCDLDDPCDSNICPDNSHCSDDWSTYSCVCDPGFFGKECVDACQLNPCEHVSTCVRKPSSSHGYTCECLFLPKTHIPCPQGWWGSPMCGPCNCDTNRGFHKDCNKTTGECRCKENHYRPEGEDTCYPCECFSVGSESRTCDPVTGQCPCKGGVIGRQCNRCDNPFAEVTTTGCEVVYEGCPKAFDAGIWWPKTKFGRPAAMNCPKGSIGTAIRHCSDEKGWLTPELFNCTTVTFSHLKKLNEDLRRNSSRMDSEHSKNIVRLLNGATSNTPHYYGNDVKMAAQLLNHVLSYESRQAGFDLTAMRDAEFNEVEKTTDRIAILDPDTKEHWEHIQKTEGGTAHLLRNFEDYANTLAQNVRKTYLKPFTIVTDNMILTVDYLDVSDPERASFPRFQDIQEAYPKELGSYVHFPEFNFRPLGHRGRIKPRKHTTYPPQEEEEHTVSDRRRRHLEPTAPLPVAVVIVYKSLGKLLPERYDPDRRSLRLPNRPVINTAIVSAIVHSESPPLPPTLDPPITLEYTLLETEERTKPVCVFWNHSIAIAGTGGWSSKGCEVLNRNNSHISCQCNHLTSFAVLMDISKREHGDVLPLKIVTYTTVSVSLALLLLTFILLCLLRRLRSNLHAIHRNLVAALFFSELVFLLGINQTDNPFVCTVIAILLHYFYMCTFAWMFVEGLHIYRMLTELRNINHGHMRFYYAIGWGIPAIITGLAVGLDPQGYGNPDFCWLSVHDTLIWSFAGPIFVVVLVNIVIFILSAKASCGRRQKAMEKSGAMYVSPALRMAFLLLLLISATWMLGLMAVNSNVMTFHYLFALFSCLQGVFIFFFHVVFNKEVRNNLKNVLTGKKSVPDESSTTRASLLTRSLNCNNTYTEDGPLYRSGIGESTVSLDSTLREETGQKPSVSSGTAKGRTDLDGPLFHRNGTKVDDSDSDSELSADEHSSSYASSHSSDSEDDDIDVKPKWNNERQPVHSTPKVDSVSNHMKPYWPADATTASDSEDPGGAQRLRVETKVNVELHAENKLNHTGERESDQERDQQTLSNQRKKGILKNKITYPPPLTDKNMKNRLREKLSDYNPPTITSPPPYNNNTTASSPLPPSVNIMTPSSRPPSLASNEGGRPSGNHDNSSLIKPPIAARPQIPGGPPPAAGGYRETNGGVAMHLKSGTVNGGHESDSE</sequence>
<evidence type="ECO:0000256" key="14">
    <source>
        <dbReference type="ARBA" id="ARBA00023157"/>
    </source>
</evidence>
<feature type="domain" description="EGF-like" evidence="27">
    <location>
        <begin position="1829"/>
        <end position="1865"/>
    </location>
</feature>
<dbReference type="GO" id="GO:0005886">
    <property type="term" value="C:plasma membrane"/>
    <property type="evidence" value="ECO:0007669"/>
    <property type="project" value="UniProtKB-SubCell"/>
</dbReference>
<keyword evidence="12" id="KW-0297">G-protein coupled receptor</keyword>
<dbReference type="CDD" id="cd11304">
    <property type="entry name" value="Cadherin_repeat"/>
    <property type="match status" value="9"/>
</dbReference>
<dbReference type="FunFam" id="2.10.25.10:FF:000047">
    <property type="entry name" value="Cadherin EGF LAG seven-pass G-type receptor 2"/>
    <property type="match status" value="1"/>
</dbReference>
<dbReference type="SMART" id="SM00180">
    <property type="entry name" value="EGF_Lam"/>
    <property type="match status" value="1"/>
</dbReference>
<dbReference type="Pfam" id="PF23592">
    <property type="entry name" value="Cadherin_CELSR2_9th"/>
    <property type="match status" value="1"/>
</dbReference>
<feature type="region of interest" description="Disordered" evidence="24">
    <location>
        <begin position="2839"/>
        <end position="2995"/>
    </location>
</feature>
<accession>A0A8D3BBN3</accession>
<feature type="transmembrane region" description="Helical" evidence="25">
    <location>
        <begin position="2414"/>
        <end position="2437"/>
    </location>
</feature>
<feature type="disulfide bond" evidence="23">
    <location>
        <begin position="1955"/>
        <end position="1972"/>
    </location>
</feature>
<dbReference type="FunFam" id="2.60.40.60:FF:000013">
    <property type="entry name" value="Cadherin EGF LAG seven-pass G-type receptor"/>
    <property type="match status" value="1"/>
</dbReference>
<dbReference type="SMART" id="SM00181">
    <property type="entry name" value="EGF"/>
    <property type="match status" value="6"/>
</dbReference>
<evidence type="ECO:0000256" key="4">
    <source>
        <dbReference type="ARBA" id="ARBA00022473"/>
    </source>
</evidence>
<dbReference type="GO" id="GO:0004930">
    <property type="term" value="F:G protein-coupled receptor activity"/>
    <property type="evidence" value="ECO:0007669"/>
    <property type="project" value="UniProtKB-KW"/>
</dbReference>
<feature type="domain" description="Laminin G" evidence="26">
    <location>
        <begin position="1397"/>
        <end position="1607"/>
    </location>
</feature>
<dbReference type="GO" id="GO:0007166">
    <property type="term" value="P:cell surface receptor signaling pathway"/>
    <property type="evidence" value="ECO:0007669"/>
    <property type="project" value="InterPro"/>
</dbReference>
<evidence type="ECO:0000313" key="34">
    <source>
        <dbReference type="Proteomes" id="UP000694558"/>
    </source>
</evidence>
<evidence type="ECO:0000256" key="22">
    <source>
        <dbReference type="PROSITE-ProRule" id="PRU00076"/>
    </source>
</evidence>
<feature type="domain" description="Cadherin" evidence="32">
    <location>
        <begin position="894"/>
        <end position="999"/>
    </location>
</feature>
<dbReference type="PROSITE" id="PS50268">
    <property type="entry name" value="CADHERIN_2"/>
    <property type="match status" value="9"/>
</dbReference>
<keyword evidence="7 25" id="KW-0812">Transmembrane</keyword>
<evidence type="ECO:0000256" key="20">
    <source>
        <dbReference type="ARBA" id="ARBA00071749"/>
    </source>
</evidence>
<dbReference type="SMART" id="SM00008">
    <property type="entry name" value="HormR"/>
    <property type="match status" value="1"/>
</dbReference>
<feature type="domain" description="Laminin EGF-like" evidence="28">
    <location>
        <begin position="1953"/>
        <end position="2000"/>
    </location>
</feature>
<dbReference type="PROSITE" id="PS00010">
    <property type="entry name" value="ASX_HYDROXYL"/>
    <property type="match status" value="1"/>
</dbReference>
<comment type="subcellular location">
    <subcellularLocation>
        <location evidence="2">Cell membrane</location>
        <topology evidence="2">Multi-pass membrane protein</topology>
    </subcellularLocation>
</comment>
<dbReference type="SUPFAM" id="SSF49313">
    <property type="entry name" value="Cadherin-like"/>
    <property type="match status" value="9"/>
</dbReference>
<dbReference type="Pfam" id="PF00053">
    <property type="entry name" value="EGF_laminin"/>
    <property type="match status" value="1"/>
</dbReference>
<comment type="caution">
    <text evidence="22">Lacks conserved residue(s) required for the propagation of feature annotation.</text>
</comment>
<feature type="domain" description="Cadherin" evidence="32">
    <location>
        <begin position="1124"/>
        <end position="1224"/>
    </location>
</feature>
<dbReference type="GO" id="GO:0005509">
    <property type="term" value="F:calcium ion binding"/>
    <property type="evidence" value="ECO:0007669"/>
    <property type="project" value="UniProtKB-UniRule"/>
</dbReference>
<dbReference type="PROSITE" id="PS00232">
    <property type="entry name" value="CADHERIN_1"/>
    <property type="match status" value="7"/>
</dbReference>
<keyword evidence="5" id="KW-1003">Cell membrane</keyword>
<dbReference type="Gene3D" id="2.60.220.50">
    <property type="match status" value="1"/>
</dbReference>
<dbReference type="FunFam" id="2.60.40.60:FF:000038">
    <property type="entry name" value="Cadherin EGF LAG seven-pass G-type receptor 3"/>
    <property type="match status" value="1"/>
</dbReference>
<feature type="domain" description="Cadherin" evidence="32">
    <location>
        <begin position="478"/>
        <end position="583"/>
    </location>
</feature>
<evidence type="ECO:0000313" key="33">
    <source>
        <dbReference type="Ensembl" id="ENSSMAP00000031637.2"/>
    </source>
</evidence>
<dbReference type="SMART" id="SM00303">
    <property type="entry name" value="GPS"/>
    <property type="match status" value="1"/>
</dbReference>
<dbReference type="FunFam" id="4.10.1240.10:FF:000003">
    <property type="entry name" value="Putative cadherin EGF LAG seven-pass G-type receptor 2"/>
    <property type="match status" value="1"/>
</dbReference>
<dbReference type="FunFam" id="2.60.40.60:FF:000010">
    <property type="entry name" value="Cadherin EGF LAG seven-pass G-type receptor 3"/>
    <property type="match status" value="2"/>
</dbReference>
<dbReference type="FunFam" id="2.60.40.60:FF:000040">
    <property type="entry name" value="cadherin EGF LAG seven-pass G-type receptor 3"/>
    <property type="match status" value="1"/>
</dbReference>
<proteinExistence type="inferred from homology"/>
<feature type="domain" description="GAIN-B" evidence="29">
    <location>
        <begin position="2244"/>
        <end position="2405"/>
    </location>
</feature>
<dbReference type="InterPro" id="IPR032471">
    <property type="entry name" value="AGRL2-4_GAIN_subdom_A"/>
</dbReference>
<dbReference type="InterPro" id="IPR020894">
    <property type="entry name" value="Cadherin_CS"/>
</dbReference>
<evidence type="ECO:0000256" key="13">
    <source>
        <dbReference type="ARBA" id="ARBA00023136"/>
    </source>
</evidence>
<dbReference type="InterPro" id="IPR000152">
    <property type="entry name" value="EGF-type_Asp/Asn_hydroxyl_site"/>
</dbReference>
<name>A0A8D3BBN3_SCOMX</name>
<dbReference type="PRINTS" id="PR00249">
    <property type="entry name" value="GPCRSECRETIN"/>
</dbReference>
<dbReference type="PRINTS" id="PR00205">
    <property type="entry name" value="CADHERIN"/>
</dbReference>
<keyword evidence="10 21" id="KW-0106">Calcium</keyword>
<evidence type="ECO:0000256" key="1">
    <source>
        <dbReference type="ARBA" id="ARBA00002066"/>
    </source>
</evidence>
<feature type="domain" description="Cadherin" evidence="32">
    <location>
        <begin position="791"/>
        <end position="893"/>
    </location>
</feature>
<reference evidence="33" key="2">
    <citation type="submission" date="2025-08" db="UniProtKB">
        <authorList>
            <consortium name="Ensembl"/>
        </authorList>
    </citation>
    <scope>IDENTIFICATION</scope>
</reference>
<keyword evidence="6 22" id="KW-0245">EGF-like domain</keyword>
<dbReference type="PROSITE" id="PS50227">
    <property type="entry name" value="G_PROTEIN_RECEP_F2_3"/>
    <property type="match status" value="1"/>
</dbReference>
<feature type="domain" description="Laminin G" evidence="26">
    <location>
        <begin position="1650"/>
        <end position="1827"/>
    </location>
</feature>
<evidence type="ECO:0000256" key="24">
    <source>
        <dbReference type="SAM" id="MobiDB-lite"/>
    </source>
</evidence>
<evidence type="ECO:0000259" key="28">
    <source>
        <dbReference type="PROSITE" id="PS50027"/>
    </source>
</evidence>
<dbReference type="InterPro" id="IPR000832">
    <property type="entry name" value="GPCR_2_secretin-like"/>
</dbReference>